<keyword evidence="3" id="KW-1185">Reference proteome</keyword>
<dbReference type="Proteomes" id="UP001589943">
    <property type="component" value="Unassembled WGS sequence"/>
</dbReference>
<feature type="chain" id="PRO_5045651841" evidence="1">
    <location>
        <begin position="27"/>
        <end position="286"/>
    </location>
</feature>
<organism evidence="2 3">
    <name type="scientific">Novosphingobium aquiterrae</name>
    <dbReference type="NCBI Taxonomy" id="624388"/>
    <lineage>
        <taxon>Bacteria</taxon>
        <taxon>Pseudomonadati</taxon>
        <taxon>Pseudomonadota</taxon>
        <taxon>Alphaproteobacteria</taxon>
        <taxon>Sphingomonadales</taxon>
        <taxon>Sphingomonadaceae</taxon>
        <taxon>Novosphingobium</taxon>
    </lineage>
</organism>
<evidence type="ECO:0000313" key="2">
    <source>
        <dbReference type="EMBL" id="MFC0589965.1"/>
    </source>
</evidence>
<dbReference type="EMBL" id="JBHLTL010000006">
    <property type="protein sequence ID" value="MFC0589965.1"/>
    <property type="molecule type" value="Genomic_DNA"/>
</dbReference>
<gene>
    <name evidence="2" type="ORF">ACFFF7_11115</name>
</gene>
<protein>
    <submittedName>
        <fullName evidence="2">Uncharacterized protein</fullName>
    </submittedName>
</protein>
<accession>A0ABV6PJG2</accession>
<dbReference type="RefSeq" id="WP_379481420.1">
    <property type="nucleotide sequence ID" value="NZ_JBHLTL010000006.1"/>
</dbReference>
<sequence length="286" mass="29728">MTRTAAFLFPVAIAALAPLGSAPALADSQNAAATRAAPSSPTYADLVDLADGAPMVVRAQVRRAVPVEPARAKGVRAGWIRTYIEARTEALIGGTRPLGEKLVYLVDVKADAKGRPPKLGKQSVILFARSVVGRPSELQLVAPDAQLPWSAPLESRVKSVLEELFAVGAPQRITGVREALHVGGALAGEGESQVFLSSANGEPAALTVSRVPGQAPQFGASFSELVGAAQGLPPRDSLAWYRLACFLPQTLPARANIAESVADRAAAALDYAAIVEQLGPCARSRG</sequence>
<evidence type="ECO:0000256" key="1">
    <source>
        <dbReference type="SAM" id="SignalP"/>
    </source>
</evidence>
<feature type="signal peptide" evidence="1">
    <location>
        <begin position="1"/>
        <end position="26"/>
    </location>
</feature>
<name>A0ABV6PJG2_9SPHN</name>
<proteinExistence type="predicted"/>
<reference evidence="2 3" key="1">
    <citation type="submission" date="2024-09" db="EMBL/GenBank/DDBJ databases">
        <authorList>
            <person name="Sun Q."/>
            <person name="Mori K."/>
        </authorList>
    </citation>
    <scope>NUCLEOTIDE SEQUENCE [LARGE SCALE GENOMIC DNA]</scope>
    <source>
        <strain evidence="2 3">NCAIM B.02537</strain>
    </source>
</reference>
<keyword evidence="1" id="KW-0732">Signal</keyword>
<comment type="caution">
    <text evidence="2">The sequence shown here is derived from an EMBL/GenBank/DDBJ whole genome shotgun (WGS) entry which is preliminary data.</text>
</comment>
<evidence type="ECO:0000313" key="3">
    <source>
        <dbReference type="Proteomes" id="UP001589943"/>
    </source>
</evidence>